<feature type="region of interest" description="Disordered" evidence="5">
    <location>
        <begin position="219"/>
        <end position="249"/>
    </location>
</feature>
<evidence type="ECO:0000313" key="7">
    <source>
        <dbReference type="EMBL" id="AAS50825.2"/>
    </source>
</evidence>
<evidence type="ECO:0000256" key="5">
    <source>
        <dbReference type="SAM" id="MobiDB-lite"/>
    </source>
</evidence>
<dbReference type="HOGENOM" id="CLU_403828_0_0_1"/>
<dbReference type="STRING" id="284811.Q75DH1"/>
<reference evidence="8" key="2">
    <citation type="journal article" date="2013" name="G3 (Bethesda)">
        <title>Genomes of Ashbya fungi isolated from insects reveal four mating-type loci, numerous translocations, lack of transposons, and distinct gene duplications.</title>
        <authorList>
            <person name="Dietrich F.S."/>
            <person name="Voegeli S."/>
            <person name="Kuo S."/>
            <person name="Philippsen P."/>
        </authorList>
    </citation>
    <scope>GENOME REANNOTATION</scope>
    <source>
        <strain evidence="8">ATCC 10895 / CBS 109.51 / FGSC 9923 / NRRL Y-1056</strain>
    </source>
</reference>
<accession>Q75DH1</accession>
<organism evidence="7 8">
    <name type="scientific">Eremothecium gossypii (strain ATCC 10895 / CBS 109.51 / FGSC 9923 / NRRL Y-1056)</name>
    <name type="common">Yeast</name>
    <name type="synonym">Ashbya gossypii</name>
    <dbReference type="NCBI Taxonomy" id="284811"/>
    <lineage>
        <taxon>Eukaryota</taxon>
        <taxon>Fungi</taxon>
        <taxon>Dikarya</taxon>
        <taxon>Ascomycota</taxon>
        <taxon>Saccharomycotina</taxon>
        <taxon>Saccharomycetes</taxon>
        <taxon>Saccharomycetales</taxon>
        <taxon>Saccharomycetaceae</taxon>
        <taxon>Eremothecium</taxon>
    </lineage>
</organism>
<dbReference type="GO" id="GO:0003700">
    <property type="term" value="F:DNA-binding transcription factor activity"/>
    <property type="evidence" value="ECO:0000318"/>
    <property type="project" value="GO_Central"/>
</dbReference>
<dbReference type="InterPro" id="IPR036887">
    <property type="entry name" value="HTH_APSES_sf"/>
</dbReference>
<protein>
    <submittedName>
        <fullName evidence="7">ABR055Cp</fullName>
    </submittedName>
</protein>
<keyword evidence="3" id="KW-0238">DNA-binding</keyword>
<keyword evidence="4" id="KW-0804">Transcription</keyword>
<dbReference type="SMART" id="SM01252">
    <property type="entry name" value="KilA-N"/>
    <property type="match status" value="1"/>
</dbReference>
<dbReference type="InParanoid" id="Q75DH1"/>
<sequence length="678" mass="71721">MSYYGDWYHYYPQSQQQDGHSTQSEQQAPLPGPLPPQQSNMVSAQQPPQPAFGGLFGQHQSHNGRRPPGEPQKAQASAAGPGVYCYYYPQQPYSGYSPFFGGTQGGGPAKVGGGRREEGPFRHGGCPAPTAYQYPGFQPATYGDPSGAARYAGYAQEQRAAAHQTPAFTQHQQHEKPQQQPQPQQHQHQNQHQHQQRAAVPAAAAYMRQVGGPEALPATAATAASTATTTPVPTTNTSLQSNSPGATKNPFVEPVPSIIPQNSVGAGLGLGGTRVGDGSPASTPATVKKNKAGEGSLLAIATGSHGNTAKAASVADSGSSSSGFESQGPRVTTTMWEDEHTLCYQVEANGVSVVRRADNDMINGTKLLNVAKMTRGRRDGILKAEKVRHVVKIGSMHLKGVWIPFERALALAQREKIVDMLFPLFVRDIQSVIQQTSTTSGPAENGAKLGKLIQATGAPSRNGPPPPYGQQDQQHGAAAAMSVPSQPRRASAVAASSLPQQTPYLVSSYPSSSQPYYGRTGYLPQPISYANYDTGGSALSNYGYSPAGSTSTGTARPPPRSQSPFQALTQVSALAQKQLNSKDQQLLPVGPIAALSSGTPALGQQHFQRREHMQNSLGRSTSDEGHANMLPPPQALIQRDHTVPQGHPHLLSKFTPIATLSSTVAAEHPGSIVYSAKE</sequence>
<dbReference type="EMBL" id="AE016815">
    <property type="protein sequence ID" value="AAS50825.2"/>
    <property type="molecule type" value="Genomic_DNA"/>
</dbReference>
<feature type="compositionally biased region" description="Low complexity" evidence="5">
    <location>
        <begin position="178"/>
        <end position="188"/>
    </location>
</feature>
<dbReference type="InterPro" id="IPR018004">
    <property type="entry name" value="KilA/APSES_HTH"/>
</dbReference>
<dbReference type="RefSeq" id="NP_983001.2">
    <property type="nucleotide sequence ID" value="NM_208354.2"/>
</dbReference>
<feature type="domain" description="HTH APSES-type" evidence="6">
    <location>
        <begin position="330"/>
        <end position="436"/>
    </location>
</feature>
<dbReference type="Pfam" id="PF04383">
    <property type="entry name" value="KilA-N"/>
    <property type="match status" value="1"/>
</dbReference>
<dbReference type="PROSITE" id="PS51299">
    <property type="entry name" value="HTH_APSES"/>
    <property type="match status" value="1"/>
</dbReference>
<dbReference type="OrthoDB" id="5407653at2759"/>
<feature type="compositionally biased region" description="Polar residues" evidence="5">
    <location>
        <begin position="12"/>
        <end position="25"/>
    </location>
</feature>
<dbReference type="GeneID" id="4619105"/>
<feature type="compositionally biased region" description="Low complexity" evidence="5">
    <location>
        <begin position="310"/>
        <end position="328"/>
    </location>
</feature>
<evidence type="ECO:0000256" key="1">
    <source>
        <dbReference type="ARBA" id="ARBA00007247"/>
    </source>
</evidence>
<dbReference type="PANTHER" id="PTHR47792">
    <property type="entry name" value="PROTEIN SOK2-RELATED"/>
    <property type="match status" value="1"/>
</dbReference>
<comment type="similarity">
    <text evidence="1">Belongs to the EFG1/PHD1/stuA family.</text>
</comment>
<keyword evidence="8" id="KW-1185">Reference proteome</keyword>
<feature type="compositionally biased region" description="Low complexity" evidence="5">
    <location>
        <begin position="219"/>
        <end position="237"/>
    </location>
</feature>
<dbReference type="PANTHER" id="PTHR47792:SF1">
    <property type="entry name" value="PROTEIN SOK2-RELATED"/>
    <property type="match status" value="1"/>
</dbReference>
<proteinExistence type="inferred from homology"/>
<dbReference type="SUPFAM" id="SSF54616">
    <property type="entry name" value="DNA-binding domain of Mlu1-box binding protein MBP1"/>
    <property type="match status" value="1"/>
</dbReference>
<feature type="region of interest" description="Disordered" evidence="5">
    <location>
        <begin position="310"/>
        <end position="329"/>
    </location>
</feature>
<evidence type="ECO:0000313" key="8">
    <source>
        <dbReference type="Proteomes" id="UP000000591"/>
    </source>
</evidence>
<dbReference type="InterPro" id="IPR003163">
    <property type="entry name" value="Tscrpt_reg_HTH_APSES-type"/>
</dbReference>
<evidence type="ECO:0000256" key="2">
    <source>
        <dbReference type="ARBA" id="ARBA00023015"/>
    </source>
</evidence>
<name>Q75DH1_EREGS</name>
<dbReference type="GO" id="GO:0045944">
    <property type="term" value="P:positive regulation of transcription by RNA polymerase II"/>
    <property type="evidence" value="ECO:0000318"/>
    <property type="project" value="GO_Central"/>
</dbReference>
<dbReference type="Gene3D" id="3.10.260.10">
    <property type="entry name" value="Transcription regulator HTH, APSES-type DNA-binding domain"/>
    <property type="match status" value="1"/>
</dbReference>
<keyword evidence="2" id="KW-0805">Transcription regulation</keyword>
<dbReference type="eggNOG" id="ENOG502QW2C">
    <property type="taxonomic scope" value="Eukaryota"/>
</dbReference>
<evidence type="ECO:0000256" key="4">
    <source>
        <dbReference type="ARBA" id="ARBA00023163"/>
    </source>
</evidence>
<evidence type="ECO:0000256" key="3">
    <source>
        <dbReference type="ARBA" id="ARBA00023125"/>
    </source>
</evidence>
<evidence type="ECO:0000259" key="6">
    <source>
        <dbReference type="PROSITE" id="PS51299"/>
    </source>
</evidence>
<feature type="compositionally biased region" description="Low complexity" evidence="5">
    <location>
        <begin position="469"/>
        <end position="480"/>
    </location>
</feature>
<dbReference type="GO" id="GO:0043565">
    <property type="term" value="F:sequence-specific DNA binding"/>
    <property type="evidence" value="ECO:0000318"/>
    <property type="project" value="GO_Central"/>
</dbReference>
<feature type="region of interest" description="Disordered" evidence="5">
    <location>
        <begin position="455"/>
        <end position="496"/>
    </location>
</feature>
<dbReference type="InterPro" id="IPR029790">
    <property type="entry name" value="EFG1/Phd1/StuA"/>
</dbReference>
<reference evidence="7 8" key="1">
    <citation type="journal article" date="2004" name="Science">
        <title>The Ashbya gossypii genome as a tool for mapping the ancient Saccharomyces cerevisiae genome.</title>
        <authorList>
            <person name="Dietrich F.S."/>
            <person name="Voegeli S."/>
            <person name="Brachat S."/>
            <person name="Lerch A."/>
            <person name="Gates K."/>
            <person name="Steiner S."/>
            <person name="Mohr C."/>
            <person name="Pohlmann R."/>
            <person name="Luedi P."/>
            <person name="Choi S."/>
            <person name="Wing R.A."/>
            <person name="Flavier A."/>
            <person name="Gaffney T.D."/>
            <person name="Philippsen P."/>
        </authorList>
    </citation>
    <scope>NUCLEOTIDE SEQUENCE [LARGE SCALE GENOMIC DNA]</scope>
    <source>
        <strain evidence="8">ATCC 10895 / CBS 109.51 / FGSC 9923 / NRRL Y-1056</strain>
    </source>
</reference>
<dbReference type="FunFam" id="3.10.260.10:FF:000003">
    <property type="entry name" value="Ascospore maturation 1 protein"/>
    <property type="match status" value="1"/>
</dbReference>
<dbReference type="OMA" id="PTAYQYP"/>
<dbReference type="AlphaFoldDB" id="Q75DH1"/>
<feature type="region of interest" description="Disordered" evidence="5">
    <location>
        <begin position="12"/>
        <end position="76"/>
    </location>
</feature>
<dbReference type="GO" id="GO:0005634">
    <property type="term" value="C:nucleus"/>
    <property type="evidence" value="ECO:0000318"/>
    <property type="project" value="GO_Central"/>
</dbReference>
<gene>
    <name evidence="7" type="ORF">AGOS_ABR055C</name>
</gene>
<feature type="region of interest" description="Disordered" evidence="5">
    <location>
        <begin position="107"/>
        <end position="127"/>
    </location>
</feature>
<feature type="region of interest" description="Disordered" evidence="5">
    <location>
        <begin position="156"/>
        <end position="203"/>
    </location>
</feature>
<dbReference type="Proteomes" id="UP000000591">
    <property type="component" value="Chromosome II"/>
</dbReference>
<dbReference type="KEGG" id="ago:AGOS_ABR055C"/>